<dbReference type="AlphaFoldDB" id="A0A5A8DUN6"/>
<evidence type="ECO:0000313" key="3">
    <source>
        <dbReference type="EMBL" id="KAA0151485.1"/>
    </source>
</evidence>
<dbReference type="PANTHER" id="PTHR33828">
    <property type="entry name" value="OS05G0596200 PROTEIN"/>
    <property type="match status" value="1"/>
</dbReference>
<proteinExistence type="predicted"/>
<evidence type="ECO:0000313" key="9">
    <source>
        <dbReference type="Proteomes" id="UP000324907"/>
    </source>
</evidence>
<reference evidence="7 8" key="1">
    <citation type="submission" date="2019-07" db="EMBL/GenBank/DDBJ databases">
        <title>Genomes of Cafeteria roenbergensis.</title>
        <authorList>
            <person name="Fischer M.G."/>
            <person name="Hackl T."/>
            <person name="Roman M."/>
        </authorList>
    </citation>
    <scope>NUCLEOTIDE SEQUENCE [LARGE SCALE GENOMIC DNA]</scope>
    <source>
        <strain evidence="4 8">BVI</strain>
        <strain evidence="3 10">Cflag</strain>
        <strain evidence="5 7">E4-10P</strain>
        <strain evidence="6 9">RCC970-E3</strain>
    </source>
</reference>
<dbReference type="EMBL" id="HBET01005635">
    <property type="protein sequence ID" value="CAD8559358.1"/>
    <property type="molecule type" value="Transcribed_RNA"/>
</dbReference>
<evidence type="ECO:0000313" key="10">
    <source>
        <dbReference type="Proteomes" id="UP000325113"/>
    </source>
</evidence>
<feature type="region of interest" description="Disordered" evidence="1">
    <location>
        <begin position="1"/>
        <end position="29"/>
    </location>
</feature>
<keyword evidence="8" id="KW-1185">Reference proteome</keyword>
<gene>
    <name evidence="2" type="ORF">CROE0942_LOCUS3694</name>
    <name evidence="5" type="ORF">FNF27_08067</name>
    <name evidence="6" type="ORF">FNF28_02764</name>
    <name evidence="4" type="ORF">FNF29_00966</name>
    <name evidence="3" type="ORF">FNF31_06829</name>
</gene>
<evidence type="ECO:0000313" key="2">
    <source>
        <dbReference type="EMBL" id="CAD8559358.1"/>
    </source>
</evidence>
<evidence type="ECO:0000313" key="4">
    <source>
        <dbReference type="EMBL" id="KAA0156856.1"/>
    </source>
</evidence>
<dbReference type="Proteomes" id="UP000324907">
    <property type="component" value="Unassembled WGS sequence"/>
</dbReference>
<dbReference type="EMBL" id="VLTO01000124">
    <property type="protein sequence ID" value="KAA0162358.1"/>
    <property type="molecule type" value="Genomic_DNA"/>
</dbReference>
<dbReference type="Proteomes" id="UP000325113">
    <property type="component" value="Unassembled WGS sequence"/>
</dbReference>
<sequence>MADRKPKISARGSSTASPSAAATATPTVAPEADEAPAFYAKYGQRMPTPSPGSGDRVFYESLYKENPASNMAVVWMVEHGVFSKDVAQAMAPRYEEAKLAMKAMSVPTVAPTGSTTAKTVAKVVAQPAVDPGVSLGGDETVGRIGI</sequence>
<organism evidence="6 9">
    <name type="scientific">Cafeteria roenbergensis</name>
    <name type="common">Marine flagellate</name>
    <dbReference type="NCBI Taxonomy" id="33653"/>
    <lineage>
        <taxon>Eukaryota</taxon>
        <taxon>Sar</taxon>
        <taxon>Stramenopiles</taxon>
        <taxon>Bigyra</taxon>
        <taxon>Opalozoa</taxon>
        <taxon>Bicosoecida</taxon>
        <taxon>Cafeteriaceae</taxon>
        <taxon>Cafeteria</taxon>
    </lineage>
</organism>
<protein>
    <submittedName>
        <fullName evidence="6">Uncharacterized protein</fullName>
    </submittedName>
</protein>
<accession>A0A5A8DUN6</accession>
<evidence type="ECO:0000313" key="6">
    <source>
        <dbReference type="EMBL" id="KAA0167550.1"/>
    </source>
</evidence>
<dbReference type="EMBL" id="VLTN01000003">
    <property type="protein sequence ID" value="KAA0156856.1"/>
    <property type="molecule type" value="Genomic_DNA"/>
</dbReference>
<feature type="compositionally biased region" description="Low complexity" evidence="1">
    <location>
        <begin position="13"/>
        <end position="29"/>
    </location>
</feature>
<evidence type="ECO:0000313" key="5">
    <source>
        <dbReference type="EMBL" id="KAA0162358.1"/>
    </source>
</evidence>
<reference evidence="2" key="2">
    <citation type="submission" date="2021-01" db="EMBL/GenBank/DDBJ databases">
        <authorList>
            <person name="Corre E."/>
            <person name="Pelletier E."/>
            <person name="Niang G."/>
            <person name="Scheremetjew M."/>
            <person name="Finn R."/>
            <person name="Kale V."/>
            <person name="Holt S."/>
            <person name="Cochrane G."/>
            <person name="Meng A."/>
            <person name="Brown T."/>
            <person name="Cohen L."/>
        </authorList>
    </citation>
    <scope>NUCLEOTIDE SEQUENCE</scope>
    <source>
        <strain evidence="2">E4-10</strain>
    </source>
</reference>
<dbReference type="Proteomes" id="UP000323011">
    <property type="component" value="Unassembled WGS sequence"/>
</dbReference>
<dbReference type="EMBL" id="VLTM01000114">
    <property type="protein sequence ID" value="KAA0151485.1"/>
    <property type="molecule type" value="Genomic_DNA"/>
</dbReference>
<dbReference type="Proteomes" id="UP000322899">
    <property type="component" value="Unassembled WGS sequence"/>
</dbReference>
<dbReference type="OrthoDB" id="361835at2759"/>
<dbReference type="PANTHER" id="PTHR33828:SF2">
    <property type="entry name" value="NUCLEOLIN"/>
    <property type="match status" value="1"/>
</dbReference>
<dbReference type="OMA" id="MAQEWCV"/>
<evidence type="ECO:0000313" key="8">
    <source>
        <dbReference type="Proteomes" id="UP000323011"/>
    </source>
</evidence>
<dbReference type="EMBL" id="VLTL01000033">
    <property type="protein sequence ID" value="KAA0167550.1"/>
    <property type="molecule type" value="Genomic_DNA"/>
</dbReference>
<name>A0A5A8DUN6_CAFRO</name>
<evidence type="ECO:0000313" key="7">
    <source>
        <dbReference type="Proteomes" id="UP000322899"/>
    </source>
</evidence>
<evidence type="ECO:0000256" key="1">
    <source>
        <dbReference type="SAM" id="MobiDB-lite"/>
    </source>
</evidence>